<organism evidence="1 2">
    <name type="scientific">Weissella soli</name>
    <dbReference type="NCBI Taxonomy" id="155866"/>
    <lineage>
        <taxon>Bacteria</taxon>
        <taxon>Bacillati</taxon>
        <taxon>Bacillota</taxon>
        <taxon>Bacilli</taxon>
        <taxon>Lactobacillales</taxon>
        <taxon>Lactobacillaceae</taxon>
        <taxon>Weissella</taxon>
    </lineage>
</organism>
<proteinExistence type="predicted"/>
<keyword evidence="2" id="KW-1185">Reference proteome</keyword>
<reference evidence="1 2" key="1">
    <citation type="submission" date="2018-07" db="EMBL/GenBank/DDBJ databases">
        <title>Genomic Encyclopedia of Type Strains, Phase III (KMG-III): the genomes of soil and plant-associated and newly described type strains.</title>
        <authorList>
            <person name="Whitman W."/>
        </authorList>
    </citation>
    <scope>NUCLEOTIDE SEQUENCE [LARGE SCALE GENOMIC DNA]</scope>
    <source>
        <strain evidence="1 2">CECT 7031</strain>
    </source>
</reference>
<gene>
    <name evidence="1" type="ORF">DFP99_0575</name>
</gene>
<dbReference type="EMBL" id="QRAS01000001">
    <property type="protein sequence ID" value="RDL12143.1"/>
    <property type="molecule type" value="Genomic_DNA"/>
</dbReference>
<dbReference type="KEGG" id="wso:WSWS_00946"/>
<accession>A0A288Q6H4</accession>
<protein>
    <submittedName>
        <fullName evidence="1">Uncharacterized protein</fullName>
    </submittedName>
</protein>
<sequence>MIKTSNIAKYIVFNLNTDEIQAYGNDRKALLSTYHGKAYQIMKVVPLDWREEW</sequence>
<comment type="caution">
    <text evidence="1">The sequence shown here is derived from an EMBL/GenBank/DDBJ whole genome shotgun (WGS) entry which is preliminary data.</text>
</comment>
<evidence type="ECO:0000313" key="1">
    <source>
        <dbReference type="EMBL" id="RDL12143.1"/>
    </source>
</evidence>
<dbReference type="Proteomes" id="UP000254912">
    <property type="component" value="Unassembled WGS sequence"/>
</dbReference>
<name>A0A288Q6H4_9LACO</name>
<dbReference type="AlphaFoldDB" id="A0A288Q6H4"/>
<evidence type="ECO:0000313" key="2">
    <source>
        <dbReference type="Proteomes" id="UP000254912"/>
    </source>
</evidence>